<reference evidence="1 2" key="1">
    <citation type="submission" date="2020-10" db="EMBL/GenBank/DDBJ databases">
        <title>Wide distribution of Phycisphaera-like planctomycetes from WD2101 soil group in peatlands and genome analysis of the first cultivated representative.</title>
        <authorList>
            <person name="Dedysh S.N."/>
            <person name="Beletsky A.V."/>
            <person name="Ivanova A."/>
            <person name="Kulichevskaya I.S."/>
            <person name="Suzina N.E."/>
            <person name="Philippov D.A."/>
            <person name="Rakitin A.L."/>
            <person name="Mardanov A.V."/>
            <person name="Ravin N.V."/>
        </authorList>
    </citation>
    <scope>NUCLEOTIDE SEQUENCE [LARGE SCALE GENOMIC DNA]</scope>
    <source>
        <strain evidence="1 2">M1803</strain>
    </source>
</reference>
<name>A0A7M2X3I1_9BACT</name>
<sequence length="81" mass="9065">MTAQMQSVREAALSLSRDERARLAEELMLSLDDPILADAEQAEVDAAWAHEIRRRIAAHRSGQTTPIPAQEVFAKLRARRA</sequence>
<dbReference type="AlphaFoldDB" id="A0A7M2X3I1"/>
<dbReference type="RefSeq" id="WP_206295567.1">
    <property type="nucleotide sequence ID" value="NZ_CP063458.1"/>
</dbReference>
<dbReference type="Proteomes" id="UP000593765">
    <property type="component" value="Chromosome"/>
</dbReference>
<dbReference type="NCBIfam" id="TIGR02574">
    <property type="entry name" value="stabl_TIGR02574"/>
    <property type="match status" value="1"/>
</dbReference>
<protein>
    <submittedName>
        <fullName evidence="1">Addiction module protein</fullName>
    </submittedName>
</protein>
<organism evidence="1 2">
    <name type="scientific">Humisphaera borealis</name>
    <dbReference type="NCBI Taxonomy" id="2807512"/>
    <lineage>
        <taxon>Bacteria</taxon>
        <taxon>Pseudomonadati</taxon>
        <taxon>Planctomycetota</taxon>
        <taxon>Phycisphaerae</taxon>
        <taxon>Tepidisphaerales</taxon>
        <taxon>Tepidisphaeraceae</taxon>
        <taxon>Humisphaera</taxon>
    </lineage>
</organism>
<gene>
    <name evidence="1" type="ORF">IPV69_13110</name>
</gene>
<proteinExistence type="predicted"/>
<accession>A0A7M2X3I1</accession>
<dbReference type="KEGG" id="hbs:IPV69_13110"/>
<dbReference type="EMBL" id="CP063458">
    <property type="protein sequence ID" value="QOV92235.1"/>
    <property type="molecule type" value="Genomic_DNA"/>
</dbReference>
<keyword evidence="2" id="KW-1185">Reference proteome</keyword>
<dbReference type="Pfam" id="PF09720">
    <property type="entry name" value="Unstab_antitox"/>
    <property type="match status" value="1"/>
</dbReference>
<evidence type="ECO:0000313" key="2">
    <source>
        <dbReference type="Proteomes" id="UP000593765"/>
    </source>
</evidence>
<evidence type="ECO:0000313" key="1">
    <source>
        <dbReference type="EMBL" id="QOV92235.1"/>
    </source>
</evidence>
<dbReference type="InterPro" id="IPR013406">
    <property type="entry name" value="CHP02574_addiction_mod"/>
</dbReference>